<dbReference type="PANTHER" id="PTHR30061">
    <property type="entry name" value="MALTOSE-BINDING PERIPLASMIC PROTEIN"/>
    <property type="match status" value="1"/>
</dbReference>
<evidence type="ECO:0000313" key="7">
    <source>
        <dbReference type="Proteomes" id="UP000241203"/>
    </source>
</evidence>
<feature type="signal peptide" evidence="4">
    <location>
        <begin position="1"/>
        <end position="18"/>
    </location>
</feature>
<feature type="chain" id="PRO_5039078302" evidence="4">
    <location>
        <begin position="19"/>
        <end position="420"/>
    </location>
</feature>
<dbReference type="GO" id="GO:0042956">
    <property type="term" value="P:maltodextrin transmembrane transport"/>
    <property type="evidence" value="ECO:0007669"/>
    <property type="project" value="TreeGrafter"/>
</dbReference>
<dbReference type="Gene3D" id="3.40.190.10">
    <property type="entry name" value="Periplasmic binding protein-like II"/>
    <property type="match status" value="1"/>
</dbReference>
<dbReference type="SUPFAM" id="SSF53850">
    <property type="entry name" value="Periplasmic binding protein-like II"/>
    <property type="match status" value="1"/>
</dbReference>
<evidence type="ECO:0000256" key="3">
    <source>
        <dbReference type="ARBA" id="ARBA00022729"/>
    </source>
</evidence>
<evidence type="ECO:0000313" key="6">
    <source>
        <dbReference type="EMBL" id="RUQ84184.1"/>
    </source>
</evidence>
<sequence length="420" mass="43269">MRKLGTLALGTVAALALAGCSGGSTTGGGGDASAEIRVWLVGTDTPDTAREYLKETFEAENPGSTLVIEEQQWNGLVDKYTTALSGSDSPDVVEIGNTQAAAFTSAGAFTDLTEKYEELGGDDLLQGFVEAGSYDGSFYAAPYYSGARVVFYSPSIVGDSVPTTLDEYVEQGVALKEGGLASGIYAPGKDWYNVLPFVWENGGFVAEQADDGTWEAGFSTEGGIAGLEQMQEVYSSASGAPKDGDETNAQVPFCEGSVGFLSAPSWFQWSIKAAADAETPGCPDTYGKDITAMALPGKDGGAAAAFAGGSNIAIPAKSAHQDLAYSALKIILSEDYQKLLAENGLIPAIAGAEAALPDDAVTAAAAEAAKNARLTPAAPKWADVEAAQILQDAFVQLAQGADAAEIAASLDEQIEDILNS</sequence>
<proteinExistence type="inferred from homology"/>
<protein>
    <submittedName>
        <fullName evidence="5">Carbohydrate ABC transporter substrate-binding protein (CUT1 family)</fullName>
    </submittedName>
    <submittedName>
        <fullName evidence="6">Extracellular solute-binding protein</fullName>
    </submittedName>
</protein>
<evidence type="ECO:0000313" key="5">
    <source>
        <dbReference type="EMBL" id="PSL36663.1"/>
    </source>
</evidence>
<reference evidence="5 7" key="1">
    <citation type="submission" date="2018-03" db="EMBL/GenBank/DDBJ databases">
        <title>Genomic Encyclopedia of Archaeal and Bacterial Type Strains, Phase II (KMG-II): from individual species to whole genera.</title>
        <authorList>
            <person name="Goeker M."/>
        </authorList>
    </citation>
    <scope>NUCLEOTIDE SEQUENCE [LARGE SCALE GENOMIC DNA]</scope>
    <source>
        <strain evidence="5 7">DSM 21548</strain>
    </source>
</reference>
<keyword evidence="3 4" id="KW-0732">Signal</keyword>
<dbReference type="GO" id="GO:1901982">
    <property type="term" value="F:maltose binding"/>
    <property type="evidence" value="ECO:0007669"/>
    <property type="project" value="TreeGrafter"/>
</dbReference>
<dbReference type="InterPro" id="IPR006059">
    <property type="entry name" value="SBP"/>
</dbReference>
<reference evidence="6 8" key="2">
    <citation type="submission" date="2018-12" db="EMBL/GenBank/DDBJ databases">
        <authorList>
            <person name="hu s."/>
            <person name="Xu Y."/>
            <person name="Xu B."/>
            <person name="Li F."/>
        </authorList>
    </citation>
    <scope>NUCLEOTIDE SEQUENCE [LARGE SCALE GENOMIC DNA]</scope>
    <source>
        <strain evidence="6 8">KSW2-17</strain>
    </source>
</reference>
<dbReference type="GO" id="GO:0055052">
    <property type="term" value="C:ATP-binding cassette (ABC) transporter complex, substrate-binding subunit-containing"/>
    <property type="evidence" value="ECO:0007669"/>
    <property type="project" value="TreeGrafter"/>
</dbReference>
<dbReference type="AlphaFoldDB" id="A0A2P8GRQ7"/>
<keyword evidence="8" id="KW-1185">Reference proteome</keyword>
<dbReference type="Proteomes" id="UP000241203">
    <property type="component" value="Unassembled WGS sequence"/>
</dbReference>
<dbReference type="PANTHER" id="PTHR30061:SF50">
    <property type="entry name" value="MALTOSE_MALTODEXTRIN-BINDING PERIPLASMIC PROTEIN"/>
    <property type="match status" value="1"/>
</dbReference>
<accession>A0A2P8GRQ7</accession>
<dbReference type="OrthoDB" id="2507686at2"/>
<evidence type="ECO:0000256" key="2">
    <source>
        <dbReference type="ARBA" id="ARBA00022448"/>
    </source>
</evidence>
<dbReference type="EMBL" id="PYAU01000001">
    <property type="protein sequence ID" value="PSL36663.1"/>
    <property type="molecule type" value="Genomic_DNA"/>
</dbReference>
<comment type="similarity">
    <text evidence="1">Belongs to the bacterial solute-binding protein 1 family.</text>
</comment>
<comment type="caution">
    <text evidence="5">The sequence shown here is derived from an EMBL/GenBank/DDBJ whole genome shotgun (WGS) entry which is preliminary data.</text>
</comment>
<organism evidence="5 7">
    <name type="scientific">Labedella gwakjiensis</name>
    <dbReference type="NCBI Taxonomy" id="390269"/>
    <lineage>
        <taxon>Bacteria</taxon>
        <taxon>Bacillati</taxon>
        <taxon>Actinomycetota</taxon>
        <taxon>Actinomycetes</taxon>
        <taxon>Micrococcales</taxon>
        <taxon>Microbacteriaceae</taxon>
        <taxon>Labedella</taxon>
    </lineage>
</organism>
<dbReference type="EMBL" id="RZGY01000003">
    <property type="protein sequence ID" value="RUQ84184.1"/>
    <property type="molecule type" value="Genomic_DNA"/>
</dbReference>
<dbReference type="RefSeq" id="WP_106561912.1">
    <property type="nucleotide sequence ID" value="NZ_PYAU01000001.1"/>
</dbReference>
<name>A0A2P8GRQ7_9MICO</name>
<dbReference type="PROSITE" id="PS51257">
    <property type="entry name" value="PROKAR_LIPOPROTEIN"/>
    <property type="match status" value="1"/>
</dbReference>
<dbReference type="Proteomes" id="UP000268291">
    <property type="component" value="Unassembled WGS sequence"/>
</dbReference>
<dbReference type="Pfam" id="PF01547">
    <property type="entry name" value="SBP_bac_1"/>
    <property type="match status" value="1"/>
</dbReference>
<dbReference type="GO" id="GO:0015768">
    <property type="term" value="P:maltose transport"/>
    <property type="evidence" value="ECO:0007669"/>
    <property type="project" value="TreeGrafter"/>
</dbReference>
<gene>
    <name evidence="5" type="ORF">CLV49_0260</name>
    <name evidence="6" type="ORF">ELQ93_15285</name>
</gene>
<evidence type="ECO:0000256" key="4">
    <source>
        <dbReference type="SAM" id="SignalP"/>
    </source>
</evidence>
<evidence type="ECO:0000256" key="1">
    <source>
        <dbReference type="ARBA" id="ARBA00008520"/>
    </source>
</evidence>
<evidence type="ECO:0000313" key="8">
    <source>
        <dbReference type="Proteomes" id="UP000268291"/>
    </source>
</evidence>
<keyword evidence="2" id="KW-0813">Transport</keyword>